<feature type="region of interest" description="Disordered" evidence="1">
    <location>
        <begin position="1"/>
        <end position="27"/>
    </location>
</feature>
<feature type="compositionally biased region" description="Polar residues" evidence="1">
    <location>
        <begin position="1"/>
        <end position="11"/>
    </location>
</feature>
<feature type="compositionally biased region" description="Low complexity" evidence="1">
    <location>
        <begin position="12"/>
        <end position="27"/>
    </location>
</feature>
<dbReference type="AlphaFoldDB" id="A0AAF0PTN4"/>
<organism evidence="2 3">
    <name type="scientific">Solanum verrucosum</name>
    <dbReference type="NCBI Taxonomy" id="315347"/>
    <lineage>
        <taxon>Eukaryota</taxon>
        <taxon>Viridiplantae</taxon>
        <taxon>Streptophyta</taxon>
        <taxon>Embryophyta</taxon>
        <taxon>Tracheophyta</taxon>
        <taxon>Spermatophyta</taxon>
        <taxon>Magnoliopsida</taxon>
        <taxon>eudicotyledons</taxon>
        <taxon>Gunneridae</taxon>
        <taxon>Pentapetalae</taxon>
        <taxon>asterids</taxon>
        <taxon>lamiids</taxon>
        <taxon>Solanales</taxon>
        <taxon>Solanaceae</taxon>
        <taxon>Solanoideae</taxon>
        <taxon>Solaneae</taxon>
        <taxon>Solanum</taxon>
    </lineage>
</organism>
<keyword evidence="3" id="KW-1185">Reference proteome</keyword>
<accession>A0AAF0PTN4</accession>
<evidence type="ECO:0000313" key="2">
    <source>
        <dbReference type="EMBL" id="WMV10547.1"/>
    </source>
</evidence>
<gene>
    <name evidence="2" type="ORF">MTR67_003932</name>
</gene>
<sequence length="227" mass="24330">MATMNSGNNSNTPATAAPPKQTQTTAKTVDTQSVLKRCFLIWMSGDSGISAFPEEDNIFCWKGTITGRLEVPPRALRSGGASGHGDCNVSSSFGTTVLIALVLRRAIINASKEIKEGAAASLQKPCIACRAVYGLKCEDFGKREAEKSDECSSTSFSDIISLVKRQIGPDMLVSGFLQPVPDLTPTIPSVQETSAIDPTIPPYESSIIFFYLLKLFPSSNSNEELVT</sequence>
<protein>
    <submittedName>
        <fullName evidence="2">Uncharacterized protein</fullName>
    </submittedName>
</protein>
<dbReference type="Proteomes" id="UP001234989">
    <property type="component" value="Chromosome 1"/>
</dbReference>
<proteinExistence type="predicted"/>
<evidence type="ECO:0000313" key="3">
    <source>
        <dbReference type="Proteomes" id="UP001234989"/>
    </source>
</evidence>
<reference evidence="2" key="1">
    <citation type="submission" date="2023-08" db="EMBL/GenBank/DDBJ databases">
        <title>A de novo genome assembly of Solanum verrucosum Schlechtendal, a Mexican diploid species geographically isolated from the other diploid A-genome species in potato relatives.</title>
        <authorList>
            <person name="Hosaka K."/>
        </authorList>
    </citation>
    <scope>NUCLEOTIDE SEQUENCE</scope>
    <source>
        <tissue evidence="2">Young leaves</tissue>
    </source>
</reference>
<evidence type="ECO:0000256" key="1">
    <source>
        <dbReference type="SAM" id="MobiDB-lite"/>
    </source>
</evidence>
<dbReference type="EMBL" id="CP133612">
    <property type="protein sequence ID" value="WMV10547.1"/>
    <property type="molecule type" value="Genomic_DNA"/>
</dbReference>
<name>A0AAF0PTN4_SOLVR</name>